<gene>
    <name evidence="1" type="ORF">CLV40_10955</name>
</gene>
<keyword evidence="2" id="KW-1185">Reference proteome</keyword>
<dbReference type="GO" id="GO:0016301">
    <property type="term" value="F:kinase activity"/>
    <property type="evidence" value="ECO:0007669"/>
    <property type="project" value="UniProtKB-KW"/>
</dbReference>
<dbReference type="Pfam" id="PF13238">
    <property type="entry name" value="AAA_18"/>
    <property type="match status" value="1"/>
</dbReference>
<sequence>MPGSATRVAGVPRVLVTGMSGTGKSTVLAALGERGHLVVDTDTDEWSRWVTLDDGSPDWIWREDAIGALLDAHPTLFVAGCKSNQGAFYDRFEHVVLLSAPVEVMLDRIATRVTNPYGKTAAERAEILRNHAVVEPLLRKRATLEIDTSAPLDDVVARLLGLLS</sequence>
<dbReference type="Gene3D" id="3.40.50.300">
    <property type="entry name" value="P-loop containing nucleotide triphosphate hydrolases"/>
    <property type="match status" value="1"/>
</dbReference>
<protein>
    <submittedName>
        <fullName evidence="1">Shikimate kinase</fullName>
    </submittedName>
</protein>
<comment type="caution">
    <text evidence="1">The sequence shown here is derived from an EMBL/GenBank/DDBJ whole genome shotgun (WGS) entry which is preliminary data.</text>
</comment>
<keyword evidence="1" id="KW-0808">Transferase</keyword>
<dbReference type="Proteomes" id="UP000239203">
    <property type="component" value="Unassembled WGS sequence"/>
</dbReference>
<dbReference type="EMBL" id="PTIX01000009">
    <property type="protein sequence ID" value="PPK66670.1"/>
    <property type="molecule type" value="Genomic_DNA"/>
</dbReference>
<name>A0A2S6GNA5_9PSEU</name>
<dbReference type="SUPFAM" id="SSF52540">
    <property type="entry name" value="P-loop containing nucleoside triphosphate hydrolases"/>
    <property type="match status" value="1"/>
</dbReference>
<organism evidence="1 2">
    <name type="scientific">Actinokineospora auranticolor</name>
    <dbReference type="NCBI Taxonomy" id="155976"/>
    <lineage>
        <taxon>Bacteria</taxon>
        <taxon>Bacillati</taxon>
        <taxon>Actinomycetota</taxon>
        <taxon>Actinomycetes</taxon>
        <taxon>Pseudonocardiales</taxon>
        <taxon>Pseudonocardiaceae</taxon>
        <taxon>Actinokineospora</taxon>
    </lineage>
</organism>
<proteinExistence type="predicted"/>
<dbReference type="AlphaFoldDB" id="A0A2S6GNA5"/>
<evidence type="ECO:0000313" key="2">
    <source>
        <dbReference type="Proteomes" id="UP000239203"/>
    </source>
</evidence>
<dbReference type="InterPro" id="IPR027417">
    <property type="entry name" value="P-loop_NTPase"/>
</dbReference>
<reference evidence="1 2" key="1">
    <citation type="submission" date="2018-02" db="EMBL/GenBank/DDBJ databases">
        <title>Genomic Encyclopedia of Archaeal and Bacterial Type Strains, Phase II (KMG-II): from individual species to whole genera.</title>
        <authorList>
            <person name="Goeker M."/>
        </authorList>
    </citation>
    <scope>NUCLEOTIDE SEQUENCE [LARGE SCALE GENOMIC DNA]</scope>
    <source>
        <strain evidence="1 2">YU 961-1</strain>
    </source>
</reference>
<evidence type="ECO:0000313" key="1">
    <source>
        <dbReference type="EMBL" id="PPK66670.1"/>
    </source>
</evidence>
<keyword evidence="1" id="KW-0418">Kinase</keyword>
<accession>A0A2S6GNA5</accession>